<reference evidence="1" key="1">
    <citation type="journal article" date="2021" name="PeerJ">
        <title>Extensive microbial diversity within the chicken gut microbiome revealed by metagenomics and culture.</title>
        <authorList>
            <person name="Gilroy R."/>
            <person name="Ravi A."/>
            <person name="Getino M."/>
            <person name="Pursley I."/>
            <person name="Horton D.L."/>
            <person name="Alikhan N.F."/>
            <person name="Baker D."/>
            <person name="Gharbi K."/>
            <person name="Hall N."/>
            <person name="Watson M."/>
            <person name="Adriaenssens E.M."/>
            <person name="Foster-Nyarko E."/>
            <person name="Jarju S."/>
            <person name="Secka A."/>
            <person name="Antonio M."/>
            <person name="Oren A."/>
            <person name="Chaudhuri R.R."/>
            <person name="La Ragione R."/>
            <person name="Hildebrand F."/>
            <person name="Pallen M.J."/>
        </authorList>
    </citation>
    <scope>NUCLEOTIDE SEQUENCE</scope>
    <source>
        <strain evidence="1">1068</strain>
    </source>
</reference>
<protein>
    <submittedName>
        <fullName evidence="1">Uncharacterized protein</fullName>
    </submittedName>
</protein>
<gene>
    <name evidence="1" type="ORF">H9809_05775</name>
</gene>
<organism evidence="1 2">
    <name type="scientific">Candidatus Blautia pullicola</name>
    <dbReference type="NCBI Taxonomy" id="2838498"/>
    <lineage>
        <taxon>Bacteria</taxon>
        <taxon>Bacillati</taxon>
        <taxon>Bacillota</taxon>
        <taxon>Clostridia</taxon>
        <taxon>Lachnospirales</taxon>
        <taxon>Lachnospiraceae</taxon>
        <taxon>Blautia</taxon>
    </lineage>
</organism>
<dbReference type="AlphaFoldDB" id="A0A9D2JSY5"/>
<evidence type="ECO:0000313" key="2">
    <source>
        <dbReference type="Proteomes" id="UP000824056"/>
    </source>
</evidence>
<evidence type="ECO:0000313" key="1">
    <source>
        <dbReference type="EMBL" id="HIZ65392.1"/>
    </source>
</evidence>
<feature type="non-terminal residue" evidence="1">
    <location>
        <position position="92"/>
    </location>
</feature>
<sequence length="92" mass="10643">MNREILSFAQSYLTALSIQYHMFTLPYDDTPFMFDLGLRSSLGQNSIYPHSIRQLLYHAPEKDLVFFSDIFSCSYCVLRFPTEPKKVLLAGP</sequence>
<comment type="caution">
    <text evidence="1">The sequence shown here is derived from an EMBL/GenBank/DDBJ whole genome shotgun (WGS) entry which is preliminary data.</text>
</comment>
<proteinExistence type="predicted"/>
<reference evidence="1" key="2">
    <citation type="submission" date="2021-04" db="EMBL/GenBank/DDBJ databases">
        <authorList>
            <person name="Gilroy R."/>
        </authorList>
    </citation>
    <scope>NUCLEOTIDE SEQUENCE</scope>
    <source>
        <strain evidence="1">1068</strain>
    </source>
</reference>
<name>A0A9D2JSY5_9FIRM</name>
<dbReference type="EMBL" id="DXBG01000136">
    <property type="protein sequence ID" value="HIZ65392.1"/>
    <property type="molecule type" value="Genomic_DNA"/>
</dbReference>
<dbReference type="Proteomes" id="UP000824056">
    <property type="component" value="Unassembled WGS sequence"/>
</dbReference>
<accession>A0A9D2JSY5</accession>